<organism evidence="2">
    <name type="scientific">Anopheles sinensis</name>
    <name type="common">Mosquito</name>
    <dbReference type="NCBI Taxonomy" id="74873"/>
    <lineage>
        <taxon>Eukaryota</taxon>
        <taxon>Metazoa</taxon>
        <taxon>Ecdysozoa</taxon>
        <taxon>Arthropoda</taxon>
        <taxon>Hexapoda</taxon>
        <taxon>Insecta</taxon>
        <taxon>Pterygota</taxon>
        <taxon>Neoptera</taxon>
        <taxon>Endopterygota</taxon>
        <taxon>Diptera</taxon>
        <taxon>Nematocera</taxon>
        <taxon>Culicoidea</taxon>
        <taxon>Culicidae</taxon>
        <taxon>Anophelinae</taxon>
        <taxon>Anopheles</taxon>
    </lineage>
</organism>
<dbReference type="VEuPathDB" id="VectorBase:ASIC014109"/>
<proteinExistence type="predicted"/>
<evidence type="ECO:0000313" key="4">
    <source>
        <dbReference type="Proteomes" id="UP000030765"/>
    </source>
</evidence>
<gene>
    <name evidence="2" type="ORF">ZHAS_00014109</name>
</gene>
<accession>A0A084W7D4</accession>
<dbReference type="Proteomes" id="UP000030765">
    <property type="component" value="Unassembled WGS sequence"/>
</dbReference>
<feature type="compositionally biased region" description="Polar residues" evidence="1">
    <location>
        <begin position="57"/>
        <end position="67"/>
    </location>
</feature>
<dbReference type="EMBL" id="KE525314">
    <property type="protein sequence ID" value="KFB46128.1"/>
    <property type="molecule type" value="Genomic_DNA"/>
</dbReference>
<dbReference type="AlphaFoldDB" id="A0A084W7D4"/>
<evidence type="ECO:0000313" key="2">
    <source>
        <dbReference type="EMBL" id="KFB46128.1"/>
    </source>
</evidence>
<evidence type="ECO:0000256" key="1">
    <source>
        <dbReference type="SAM" id="MobiDB-lite"/>
    </source>
</evidence>
<protein>
    <submittedName>
        <fullName evidence="2 3">tRNA pseudouridine(38-40) synthase</fullName>
    </submittedName>
</protein>
<reference evidence="2 4" key="1">
    <citation type="journal article" date="2014" name="BMC Genomics">
        <title>Genome sequence of Anopheles sinensis provides insight into genetics basis of mosquito competence for malaria parasites.</title>
        <authorList>
            <person name="Zhou D."/>
            <person name="Zhang D."/>
            <person name="Ding G."/>
            <person name="Shi L."/>
            <person name="Hou Q."/>
            <person name="Ye Y."/>
            <person name="Xu Y."/>
            <person name="Zhou H."/>
            <person name="Xiong C."/>
            <person name="Li S."/>
            <person name="Yu J."/>
            <person name="Hong S."/>
            <person name="Yu X."/>
            <person name="Zou P."/>
            <person name="Chen C."/>
            <person name="Chang X."/>
            <person name="Wang W."/>
            <person name="Lv Y."/>
            <person name="Sun Y."/>
            <person name="Ma L."/>
            <person name="Shen B."/>
            <person name="Zhu C."/>
        </authorList>
    </citation>
    <scope>NUCLEOTIDE SEQUENCE [LARGE SCALE GENOMIC DNA]</scope>
</reference>
<keyword evidence="4" id="KW-1185">Reference proteome</keyword>
<evidence type="ECO:0000313" key="3">
    <source>
        <dbReference type="EnsemblMetazoa" id="ASIC014109-PA"/>
    </source>
</evidence>
<dbReference type="EnsemblMetazoa" id="ASIC014109-RA">
    <property type="protein sequence ID" value="ASIC014109-PA"/>
    <property type="gene ID" value="ASIC014109"/>
</dbReference>
<sequence>MRACSVYSLCEELVMELLSFFEYDVERSKGIEMKIVTAGSTNRDEPAATAVVHTHTKTSSRIVSQSSQKRENNRIEPFGSGFLTREAVGRKR</sequence>
<name>A0A084W7D4_ANOSI</name>
<reference evidence="3" key="2">
    <citation type="submission" date="2020-05" db="UniProtKB">
        <authorList>
            <consortium name="EnsemblMetazoa"/>
        </authorList>
    </citation>
    <scope>IDENTIFICATION</scope>
</reference>
<feature type="region of interest" description="Disordered" evidence="1">
    <location>
        <begin position="51"/>
        <end position="76"/>
    </location>
</feature>
<dbReference type="EMBL" id="ATLV01021215">
    <property type="status" value="NOT_ANNOTATED_CDS"/>
    <property type="molecule type" value="Genomic_DNA"/>
</dbReference>